<comment type="caution">
    <text evidence="6">The sequence shown here is derived from an EMBL/GenBank/DDBJ whole genome shotgun (WGS) entry which is preliminary data.</text>
</comment>
<sequence>MRALPGDDAALSRLQVVRRFDPALITTVLCDADGNLFPSEEPAFDASAQVTNRFLVRFGVPEQYTADQLRKSATGRNFRTTAVDFAVLGGVPIDPALASGRPYARIATSAELAAGHALGADELEEWVALERRHVTARLVATLRPDSRVQHALGALAARYALAAVSSSASARLDACFTATGLDDLIPAELRFSAEDSLPVPTSKPHPAAYLHTAEVLDIHPDQGLAVEDSVAGVRSAVAAGFVTIGNLMYVPNAERGMRSSELVDAGASAIADSWSALTLYLLSLQASAAVSSRFRAASTGSRFR</sequence>
<evidence type="ECO:0000256" key="2">
    <source>
        <dbReference type="ARBA" id="ARBA00006171"/>
    </source>
</evidence>
<organism evidence="6 7">
    <name type="scientific">Mycobacterium asiaticum</name>
    <dbReference type="NCBI Taxonomy" id="1790"/>
    <lineage>
        <taxon>Bacteria</taxon>
        <taxon>Bacillati</taxon>
        <taxon>Actinomycetota</taxon>
        <taxon>Actinomycetes</taxon>
        <taxon>Mycobacteriales</taxon>
        <taxon>Mycobacteriaceae</taxon>
        <taxon>Mycobacterium</taxon>
    </lineage>
</organism>
<dbReference type="Gene3D" id="1.10.150.240">
    <property type="entry name" value="Putative phosphatase, domain 2"/>
    <property type="match status" value="1"/>
</dbReference>
<dbReference type="InterPro" id="IPR051600">
    <property type="entry name" value="Beta-PGM-like"/>
</dbReference>
<dbReference type="InterPro" id="IPR006439">
    <property type="entry name" value="HAD-SF_hydro_IA"/>
</dbReference>
<dbReference type="Proteomes" id="UP000093795">
    <property type="component" value="Unassembled WGS sequence"/>
</dbReference>
<dbReference type="GO" id="GO:0046872">
    <property type="term" value="F:metal ion binding"/>
    <property type="evidence" value="ECO:0007669"/>
    <property type="project" value="UniProtKB-KW"/>
</dbReference>
<dbReference type="Pfam" id="PF00702">
    <property type="entry name" value="Hydrolase"/>
    <property type="match status" value="1"/>
</dbReference>
<reference evidence="6 7" key="1">
    <citation type="submission" date="2016-06" db="EMBL/GenBank/DDBJ databases">
        <authorList>
            <person name="Kjaerup R.B."/>
            <person name="Dalgaard T.S."/>
            <person name="Juul-Madsen H.R."/>
        </authorList>
    </citation>
    <scope>NUCLEOTIDE SEQUENCE [LARGE SCALE GENOMIC DNA]</scope>
    <source>
        <strain evidence="6 7">1081914.2</strain>
    </source>
</reference>
<evidence type="ECO:0000313" key="7">
    <source>
        <dbReference type="Proteomes" id="UP000093795"/>
    </source>
</evidence>
<dbReference type="NCBIfam" id="TIGR01509">
    <property type="entry name" value="HAD-SF-IA-v3"/>
    <property type="match status" value="1"/>
</dbReference>
<gene>
    <name evidence="6" type="ORF">A9X01_03905</name>
</gene>
<dbReference type="Gene3D" id="3.40.50.1000">
    <property type="entry name" value="HAD superfamily/HAD-like"/>
    <property type="match status" value="1"/>
</dbReference>
<dbReference type="OrthoDB" id="4102947at2"/>
<evidence type="ECO:0000256" key="3">
    <source>
        <dbReference type="ARBA" id="ARBA00022723"/>
    </source>
</evidence>
<protein>
    <submittedName>
        <fullName evidence="6">Haloacid dehalogenase</fullName>
    </submittedName>
</protein>
<keyword evidence="3" id="KW-0479">Metal-binding</keyword>
<dbReference type="CDD" id="cd07505">
    <property type="entry name" value="HAD_BPGM-like"/>
    <property type="match status" value="1"/>
</dbReference>
<dbReference type="InterPro" id="IPR023214">
    <property type="entry name" value="HAD_sf"/>
</dbReference>
<dbReference type="SFLD" id="SFLDG01129">
    <property type="entry name" value="C1.5:_HAD__Beta-PGM__Phosphata"/>
    <property type="match status" value="1"/>
</dbReference>
<dbReference type="SUPFAM" id="SSF56784">
    <property type="entry name" value="HAD-like"/>
    <property type="match status" value="1"/>
</dbReference>
<name>A0A1A3BMU9_MYCAS</name>
<dbReference type="PANTHER" id="PTHR46193:SF18">
    <property type="entry name" value="HEXITOL PHOSPHATASE B"/>
    <property type="match status" value="1"/>
</dbReference>
<comment type="cofactor">
    <cofactor evidence="1">
        <name>Mg(2+)</name>
        <dbReference type="ChEBI" id="CHEBI:18420"/>
    </cofactor>
</comment>
<dbReference type="InterPro" id="IPR036412">
    <property type="entry name" value="HAD-like_sf"/>
</dbReference>
<evidence type="ECO:0000256" key="1">
    <source>
        <dbReference type="ARBA" id="ARBA00001946"/>
    </source>
</evidence>
<comment type="similarity">
    <text evidence="2">Belongs to the HAD-like hydrolase superfamily. CbbY/CbbZ/Gph/YieH family.</text>
</comment>
<dbReference type="EMBL" id="LZKQ01000282">
    <property type="protein sequence ID" value="OBI76304.1"/>
    <property type="molecule type" value="Genomic_DNA"/>
</dbReference>
<dbReference type="STRING" id="1790.A5645_18405"/>
<dbReference type="InterPro" id="IPR023198">
    <property type="entry name" value="PGP-like_dom2"/>
</dbReference>
<dbReference type="SFLD" id="SFLDS00003">
    <property type="entry name" value="Haloacid_Dehalogenase"/>
    <property type="match status" value="1"/>
</dbReference>
<dbReference type="AlphaFoldDB" id="A0A1A3BMU9"/>
<keyword evidence="4" id="KW-0460">Magnesium</keyword>
<dbReference type="PANTHER" id="PTHR46193">
    <property type="entry name" value="6-PHOSPHOGLUCONATE PHOSPHATASE"/>
    <property type="match status" value="1"/>
</dbReference>
<evidence type="ECO:0000256" key="4">
    <source>
        <dbReference type="ARBA" id="ARBA00022842"/>
    </source>
</evidence>
<proteinExistence type="inferred from homology"/>
<evidence type="ECO:0000313" key="6">
    <source>
        <dbReference type="EMBL" id="OBI76304.1"/>
    </source>
</evidence>
<accession>A0A1A3BMU9</accession>
<evidence type="ECO:0000256" key="5">
    <source>
        <dbReference type="ARBA" id="ARBA00023277"/>
    </source>
</evidence>
<keyword evidence="5" id="KW-0119">Carbohydrate metabolism</keyword>
<dbReference type="GO" id="GO:0003824">
    <property type="term" value="F:catalytic activity"/>
    <property type="evidence" value="ECO:0007669"/>
    <property type="project" value="UniProtKB-ARBA"/>
</dbReference>